<sequence length="275" mass="30810">MAVSHKGAISFGLVYIPVALYTATQDNDIHFNQLHKEDHSRIRYKKTCGHCGKEVTSGDIIKGFEYDKDKYVVVNDEDFEKIKTEKDKTIQIIHFADLATINPIYYEKSYHTIPETGGEKAFELLRTAMKEENKVAIAKTVMGNKETLLAVIPAGDNILINTMFFEDDIKEIPKSFAKPALNESELTMAKTLIQSMAQPFDPALYKDEYQERLRDLIQQKISGKEIVAARQDAPSNVIDLMEALKKSLEQSQGKAAPSMAPNIMGTPPQQNQPGA</sequence>
<proteinExistence type="predicted"/>
<organism evidence="1 2">
    <name type="scientific">Anoxybacterium hadale</name>
    <dbReference type="NCBI Taxonomy" id="3408580"/>
    <lineage>
        <taxon>Bacteria</taxon>
        <taxon>Bacillati</taxon>
        <taxon>Bacillota</taxon>
        <taxon>Clostridia</taxon>
        <taxon>Peptostreptococcales</taxon>
        <taxon>Anaerovoracaceae</taxon>
        <taxon>Anoxybacterium</taxon>
    </lineage>
</organism>
<dbReference type="EMBL" id="CP042469">
    <property type="protein sequence ID" value="QOX63645.1"/>
    <property type="molecule type" value="Genomic_DNA"/>
</dbReference>
<gene>
    <name evidence="1" type="ORF">FRZ06_09920</name>
</gene>
<name>A0ACD1ABU4_9FIRM</name>
<dbReference type="Proteomes" id="UP000594014">
    <property type="component" value="Chromosome"/>
</dbReference>
<evidence type="ECO:0000313" key="1">
    <source>
        <dbReference type="EMBL" id="QOX63645.1"/>
    </source>
</evidence>
<evidence type="ECO:0000313" key="2">
    <source>
        <dbReference type="Proteomes" id="UP000594014"/>
    </source>
</evidence>
<protein>
    <submittedName>
        <fullName evidence="1">Ku protein</fullName>
    </submittedName>
</protein>
<reference evidence="1" key="1">
    <citation type="submission" date="2019-08" db="EMBL/GenBank/DDBJ databases">
        <title>Genome sequence of Clostridiales bacterium MT110.</title>
        <authorList>
            <person name="Cao J."/>
        </authorList>
    </citation>
    <scope>NUCLEOTIDE SEQUENCE</scope>
    <source>
        <strain evidence="1">MT110</strain>
    </source>
</reference>
<keyword evidence="2" id="KW-1185">Reference proteome</keyword>
<accession>A0ACD1ABU4</accession>